<evidence type="ECO:0000313" key="11">
    <source>
        <dbReference type="Proteomes" id="UP000054558"/>
    </source>
</evidence>
<dbReference type="SUPFAM" id="SSF56112">
    <property type="entry name" value="Protein kinase-like (PK-like)"/>
    <property type="match status" value="1"/>
</dbReference>
<keyword evidence="6" id="KW-0067">ATP-binding</keyword>
<evidence type="ECO:0000256" key="4">
    <source>
        <dbReference type="ARBA" id="ARBA00022741"/>
    </source>
</evidence>
<keyword evidence="11" id="KW-1185">Reference proteome</keyword>
<keyword evidence="5 10" id="KW-0418">Kinase</keyword>
<keyword evidence="4" id="KW-0547">Nucleotide-binding</keyword>
<evidence type="ECO:0000256" key="5">
    <source>
        <dbReference type="ARBA" id="ARBA00022777"/>
    </source>
</evidence>
<dbReference type="Gene3D" id="1.10.510.10">
    <property type="entry name" value="Transferase(Phosphotransferase) domain 1"/>
    <property type="match status" value="1"/>
</dbReference>
<gene>
    <name evidence="10" type="ORF">KFL_011720010</name>
</gene>
<dbReference type="OMA" id="THYICIA"/>
<name>A0A1Y1IU36_KLENI</name>
<evidence type="ECO:0000256" key="8">
    <source>
        <dbReference type="ARBA" id="ARBA00048679"/>
    </source>
</evidence>
<evidence type="ECO:0000256" key="1">
    <source>
        <dbReference type="ARBA" id="ARBA00012513"/>
    </source>
</evidence>
<dbReference type="Pfam" id="PF01163">
    <property type="entry name" value="RIO1"/>
    <property type="match status" value="1"/>
</dbReference>
<evidence type="ECO:0000259" key="9">
    <source>
        <dbReference type="Pfam" id="PF01163"/>
    </source>
</evidence>
<dbReference type="EMBL" id="DF238121">
    <property type="protein sequence ID" value="GAQ92861.1"/>
    <property type="molecule type" value="Genomic_DNA"/>
</dbReference>
<dbReference type="GO" id="GO:0005524">
    <property type="term" value="F:ATP binding"/>
    <property type="evidence" value="ECO:0007669"/>
    <property type="project" value="UniProtKB-KW"/>
</dbReference>
<dbReference type="OrthoDB" id="513957at2759"/>
<dbReference type="AlphaFoldDB" id="A0A1Y1IU36"/>
<accession>A0A1Y1IU36</accession>
<organism evidence="10 11">
    <name type="scientific">Klebsormidium nitens</name>
    <name type="common">Green alga</name>
    <name type="synonym">Ulothrix nitens</name>
    <dbReference type="NCBI Taxonomy" id="105231"/>
    <lineage>
        <taxon>Eukaryota</taxon>
        <taxon>Viridiplantae</taxon>
        <taxon>Streptophyta</taxon>
        <taxon>Klebsormidiophyceae</taxon>
        <taxon>Klebsormidiales</taxon>
        <taxon>Klebsormidiaceae</taxon>
        <taxon>Klebsormidium</taxon>
    </lineage>
</organism>
<dbReference type="InterPro" id="IPR011009">
    <property type="entry name" value="Kinase-like_dom_sf"/>
</dbReference>
<keyword evidence="3" id="KW-0808">Transferase</keyword>
<evidence type="ECO:0000256" key="3">
    <source>
        <dbReference type="ARBA" id="ARBA00022679"/>
    </source>
</evidence>
<sequence length="415" mass="46395">MLRTHRPATLADETFEQLPVGLLSPILAQVEEDCAYADPLAEDTDFAVMLSEEMSGTFADEDSRREKFCDMLSKEFFMPLNRATVGLGVTDGTAMLPVGVASAMAVNTEIKLEVGQGGGDPRLQNATYAAHNASLQYGSLGRVSYCPALLIELAGPNMSLSGFALGQYACCDQLSQMVSLLRQPKSEIAIGAARAIFAIRRAWPALQEYYQKLAETLKDYWRQSETPMPNQQLEFPYPNLFKPDGGDSTQSLRYLKRLTTYTFEAESMSKKVFVKYCKRYSREAHLVVQEAGHAPRLLCVQLLPGRWVMVVMEYLETAVTWSDSMVKPIEQLTAAVRVMHDAGFVHGDLRSPNVLVQDEKVHLVDFEWAGKEGHVSYPLFMNRATEMWPEGATDGQFIRKTHDAEWVRRLRAGDG</sequence>
<proteinExistence type="predicted"/>
<comment type="catalytic activity">
    <reaction evidence="8">
        <text>L-seryl-[protein] + ATP = O-phospho-L-seryl-[protein] + ADP + H(+)</text>
        <dbReference type="Rhea" id="RHEA:17989"/>
        <dbReference type="Rhea" id="RHEA-COMP:9863"/>
        <dbReference type="Rhea" id="RHEA-COMP:11604"/>
        <dbReference type="ChEBI" id="CHEBI:15378"/>
        <dbReference type="ChEBI" id="CHEBI:29999"/>
        <dbReference type="ChEBI" id="CHEBI:30616"/>
        <dbReference type="ChEBI" id="CHEBI:83421"/>
        <dbReference type="ChEBI" id="CHEBI:456216"/>
        <dbReference type="EC" id="2.7.11.1"/>
    </reaction>
</comment>
<protein>
    <recommendedName>
        <fullName evidence="1">non-specific serine/threonine protein kinase</fullName>
        <ecNumber evidence="1">2.7.11.1</ecNumber>
    </recommendedName>
</protein>
<keyword evidence="2" id="KW-0723">Serine/threonine-protein kinase</keyword>
<comment type="catalytic activity">
    <reaction evidence="7">
        <text>L-threonyl-[protein] + ATP = O-phospho-L-threonyl-[protein] + ADP + H(+)</text>
        <dbReference type="Rhea" id="RHEA:46608"/>
        <dbReference type="Rhea" id="RHEA-COMP:11060"/>
        <dbReference type="Rhea" id="RHEA-COMP:11605"/>
        <dbReference type="ChEBI" id="CHEBI:15378"/>
        <dbReference type="ChEBI" id="CHEBI:30013"/>
        <dbReference type="ChEBI" id="CHEBI:30616"/>
        <dbReference type="ChEBI" id="CHEBI:61977"/>
        <dbReference type="ChEBI" id="CHEBI:456216"/>
        <dbReference type="EC" id="2.7.11.1"/>
    </reaction>
</comment>
<evidence type="ECO:0000313" key="10">
    <source>
        <dbReference type="EMBL" id="GAQ92861.1"/>
    </source>
</evidence>
<evidence type="ECO:0000256" key="6">
    <source>
        <dbReference type="ARBA" id="ARBA00022840"/>
    </source>
</evidence>
<evidence type="ECO:0000256" key="2">
    <source>
        <dbReference type="ARBA" id="ARBA00022527"/>
    </source>
</evidence>
<dbReference type="Proteomes" id="UP000054558">
    <property type="component" value="Unassembled WGS sequence"/>
</dbReference>
<feature type="domain" description="RIO-type" evidence="9">
    <location>
        <begin position="328"/>
        <end position="367"/>
    </location>
</feature>
<dbReference type="InterPro" id="IPR018934">
    <property type="entry name" value="RIO_dom"/>
</dbReference>
<dbReference type="STRING" id="105231.A0A1Y1IU36"/>
<dbReference type="EC" id="2.7.11.1" evidence="1"/>
<reference evidence="10 11" key="1">
    <citation type="journal article" date="2014" name="Nat. Commun.">
        <title>Klebsormidium flaccidum genome reveals primary factors for plant terrestrial adaptation.</title>
        <authorList>
            <person name="Hori K."/>
            <person name="Maruyama F."/>
            <person name="Fujisawa T."/>
            <person name="Togashi T."/>
            <person name="Yamamoto N."/>
            <person name="Seo M."/>
            <person name="Sato S."/>
            <person name="Yamada T."/>
            <person name="Mori H."/>
            <person name="Tajima N."/>
            <person name="Moriyama T."/>
            <person name="Ikeuchi M."/>
            <person name="Watanabe M."/>
            <person name="Wada H."/>
            <person name="Kobayashi K."/>
            <person name="Saito M."/>
            <person name="Masuda T."/>
            <person name="Sasaki-Sekimoto Y."/>
            <person name="Mashiguchi K."/>
            <person name="Awai K."/>
            <person name="Shimojima M."/>
            <person name="Masuda S."/>
            <person name="Iwai M."/>
            <person name="Nobusawa T."/>
            <person name="Narise T."/>
            <person name="Kondo S."/>
            <person name="Saito H."/>
            <person name="Sato R."/>
            <person name="Murakawa M."/>
            <person name="Ihara Y."/>
            <person name="Oshima-Yamada Y."/>
            <person name="Ohtaka K."/>
            <person name="Satoh M."/>
            <person name="Sonobe K."/>
            <person name="Ishii M."/>
            <person name="Ohtani R."/>
            <person name="Kanamori-Sato M."/>
            <person name="Honoki R."/>
            <person name="Miyazaki D."/>
            <person name="Mochizuki H."/>
            <person name="Umetsu J."/>
            <person name="Higashi K."/>
            <person name="Shibata D."/>
            <person name="Kamiya Y."/>
            <person name="Sato N."/>
            <person name="Nakamura Y."/>
            <person name="Tabata S."/>
            <person name="Ida S."/>
            <person name="Kurokawa K."/>
            <person name="Ohta H."/>
        </authorList>
    </citation>
    <scope>NUCLEOTIDE SEQUENCE [LARGE SCALE GENOMIC DNA]</scope>
    <source>
        <strain evidence="10 11">NIES-2285</strain>
    </source>
</reference>
<dbReference type="GO" id="GO:0004674">
    <property type="term" value="F:protein serine/threonine kinase activity"/>
    <property type="evidence" value="ECO:0007669"/>
    <property type="project" value="UniProtKB-KW"/>
</dbReference>
<evidence type="ECO:0000256" key="7">
    <source>
        <dbReference type="ARBA" id="ARBA00047899"/>
    </source>
</evidence>